<keyword evidence="3" id="KW-0012">Acyltransferase</keyword>
<gene>
    <name evidence="4" type="ORF">RIF29_15468</name>
</gene>
<organism evidence="4 5">
    <name type="scientific">Crotalaria pallida</name>
    <name type="common">Smooth rattlebox</name>
    <name type="synonym">Crotalaria striata</name>
    <dbReference type="NCBI Taxonomy" id="3830"/>
    <lineage>
        <taxon>Eukaryota</taxon>
        <taxon>Viridiplantae</taxon>
        <taxon>Streptophyta</taxon>
        <taxon>Embryophyta</taxon>
        <taxon>Tracheophyta</taxon>
        <taxon>Spermatophyta</taxon>
        <taxon>Magnoliopsida</taxon>
        <taxon>eudicotyledons</taxon>
        <taxon>Gunneridae</taxon>
        <taxon>Pentapetalae</taxon>
        <taxon>rosids</taxon>
        <taxon>fabids</taxon>
        <taxon>Fabales</taxon>
        <taxon>Fabaceae</taxon>
        <taxon>Papilionoideae</taxon>
        <taxon>50 kb inversion clade</taxon>
        <taxon>genistoids sensu lato</taxon>
        <taxon>core genistoids</taxon>
        <taxon>Crotalarieae</taxon>
        <taxon>Crotalaria</taxon>
    </lineage>
</organism>
<name>A0AAN9FLV4_CROPI</name>
<keyword evidence="2" id="KW-0808">Transferase</keyword>
<evidence type="ECO:0000256" key="2">
    <source>
        <dbReference type="ARBA" id="ARBA00022679"/>
    </source>
</evidence>
<dbReference type="PANTHER" id="PTHR31623">
    <property type="entry name" value="F21J9.9"/>
    <property type="match status" value="1"/>
</dbReference>
<keyword evidence="5" id="KW-1185">Reference proteome</keyword>
<proteinExistence type="inferred from homology"/>
<dbReference type="AlphaFoldDB" id="A0AAN9FLV4"/>
<evidence type="ECO:0000256" key="3">
    <source>
        <dbReference type="ARBA" id="ARBA00023315"/>
    </source>
</evidence>
<dbReference type="PANTHER" id="PTHR31623:SF79">
    <property type="entry name" value="SALUTARIDINOL 7-O-ACETYLTRANSFERASE"/>
    <property type="match status" value="1"/>
</dbReference>
<dbReference type="Proteomes" id="UP001372338">
    <property type="component" value="Unassembled WGS sequence"/>
</dbReference>
<evidence type="ECO:0000313" key="5">
    <source>
        <dbReference type="Proteomes" id="UP001372338"/>
    </source>
</evidence>
<protein>
    <submittedName>
        <fullName evidence="4">Uncharacterized protein</fullName>
    </submittedName>
</protein>
<dbReference type="InterPro" id="IPR023213">
    <property type="entry name" value="CAT-like_dom_sf"/>
</dbReference>
<dbReference type="GO" id="GO:0016746">
    <property type="term" value="F:acyltransferase activity"/>
    <property type="evidence" value="ECO:0007669"/>
    <property type="project" value="UniProtKB-KW"/>
</dbReference>
<comment type="similarity">
    <text evidence="1">Belongs to the plant acyltransferase family.</text>
</comment>
<dbReference type="Pfam" id="PF02458">
    <property type="entry name" value="Transferase"/>
    <property type="match status" value="1"/>
</dbReference>
<sequence length="463" mass="51719">MKGREEGDGVLVLASVLRNPILIQKFSYKKMTLKTEIVSIETTEPSSPTPNHLRHFKISLLDQLAPPTIYIPIVLFYSASDINEEFQMTSHRLKTSLSYLLTLYYPFCGRLKNNLFVECNDEGVIFIESKVPTNLSHILTNPQVDEMKELFPFNPYNPNDPSINMGVQLNQFSCGGIGLGVCFSHKIADGTTAAAFLNAWASIAKFNDGEDKLVPPPPQWDAALLFPPRNIEMDITRGMVGHKNIVTKRFIFNATNLSRLREKFGSFNPTRVEAVTALIWKSALEAAKASSEVQTLVQASMVSHAVNIRNRMEPPLSKHAVGNLWQQAISPLVEVNDEVVSLLELADIIRNTVKKIDADYIISKFQGDGFPKIIESIREANSMVAEKGISCYGFSSWTRFAFYGNDFGWGKPTFVCPLGVPIKNVIILMATKDGDGIEAWVTLTKLNMVEFESNPELLQFTFI</sequence>
<reference evidence="4 5" key="1">
    <citation type="submission" date="2024-01" db="EMBL/GenBank/DDBJ databases">
        <title>The genomes of 5 underutilized Papilionoideae crops provide insights into root nodulation and disease resistanc.</title>
        <authorList>
            <person name="Yuan L."/>
        </authorList>
    </citation>
    <scope>NUCLEOTIDE SEQUENCE [LARGE SCALE GENOMIC DNA]</scope>
    <source>
        <strain evidence="4">ZHUSHIDOU_FW_LH</strain>
        <tissue evidence="4">Leaf</tissue>
    </source>
</reference>
<evidence type="ECO:0000313" key="4">
    <source>
        <dbReference type="EMBL" id="KAK7274383.1"/>
    </source>
</evidence>
<comment type="caution">
    <text evidence="4">The sequence shown here is derived from an EMBL/GenBank/DDBJ whole genome shotgun (WGS) entry which is preliminary data.</text>
</comment>
<dbReference type="Gene3D" id="3.30.559.10">
    <property type="entry name" value="Chloramphenicol acetyltransferase-like domain"/>
    <property type="match status" value="2"/>
</dbReference>
<evidence type="ECO:0000256" key="1">
    <source>
        <dbReference type="ARBA" id="ARBA00009861"/>
    </source>
</evidence>
<dbReference type="EMBL" id="JAYWIO010000003">
    <property type="protein sequence ID" value="KAK7274383.1"/>
    <property type="molecule type" value="Genomic_DNA"/>
</dbReference>
<accession>A0AAN9FLV4</accession>